<evidence type="ECO:0000256" key="1">
    <source>
        <dbReference type="SAM" id="MobiDB-lite"/>
    </source>
</evidence>
<organism evidence="2 3">
    <name type="scientific">Arctia plantaginis</name>
    <name type="common">Wood tiger moth</name>
    <name type="synonym">Phalaena plantaginis</name>
    <dbReference type="NCBI Taxonomy" id="874455"/>
    <lineage>
        <taxon>Eukaryota</taxon>
        <taxon>Metazoa</taxon>
        <taxon>Ecdysozoa</taxon>
        <taxon>Arthropoda</taxon>
        <taxon>Hexapoda</taxon>
        <taxon>Insecta</taxon>
        <taxon>Pterygota</taxon>
        <taxon>Neoptera</taxon>
        <taxon>Endopterygota</taxon>
        <taxon>Lepidoptera</taxon>
        <taxon>Glossata</taxon>
        <taxon>Ditrysia</taxon>
        <taxon>Noctuoidea</taxon>
        <taxon>Erebidae</taxon>
        <taxon>Arctiinae</taxon>
        <taxon>Arctia</taxon>
    </lineage>
</organism>
<accession>A0A8S1AQ64</accession>
<evidence type="ECO:0000313" key="2">
    <source>
        <dbReference type="EMBL" id="CAB3249169.1"/>
    </source>
</evidence>
<feature type="region of interest" description="Disordered" evidence="1">
    <location>
        <begin position="459"/>
        <end position="494"/>
    </location>
</feature>
<dbReference type="OrthoDB" id="5823771at2759"/>
<protein>
    <submittedName>
        <fullName evidence="2">Uncharacterized protein</fullName>
    </submittedName>
</protein>
<feature type="region of interest" description="Disordered" evidence="1">
    <location>
        <begin position="643"/>
        <end position="669"/>
    </location>
</feature>
<feature type="compositionally biased region" description="Polar residues" evidence="1">
    <location>
        <begin position="468"/>
        <end position="487"/>
    </location>
</feature>
<reference evidence="2 3" key="1">
    <citation type="submission" date="2020-04" db="EMBL/GenBank/DDBJ databases">
        <authorList>
            <person name="Wallbank WR R."/>
            <person name="Pardo Diaz C."/>
            <person name="Kozak K."/>
            <person name="Martin S."/>
            <person name="Jiggins C."/>
            <person name="Moest M."/>
            <person name="Warren A I."/>
            <person name="Byers J.R.P. K."/>
            <person name="Montejo-Kovacevich G."/>
            <person name="Yen C E."/>
        </authorList>
    </citation>
    <scope>NUCLEOTIDE SEQUENCE [LARGE SCALE GENOMIC DNA]</scope>
</reference>
<gene>
    <name evidence="2" type="ORF">APLA_LOCUS12712</name>
</gene>
<proteinExistence type="predicted"/>
<dbReference type="EMBL" id="CADEBD010000344">
    <property type="protein sequence ID" value="CAB3249169.1"/>
    <property type="molecule type" value="Genomic_DNA"/>
</dbReference>
<dbReference type="Proteomes" id="UP000494256">
    <property type="component" value="Unassembled WGS sequence"/>
</dbReference>
<comment type="caution">
    <text evidence="2">The sequence shown here is derived from an EMBL/GenBank/DDBJ whole genome shotgun (WGS) entry which is preliminary data.</text>
</comment>
<sequence length="669" mass="76948">MLCGFKNYKTVYQILKSDRINALRKQYDSFLAEDKKRKERNEYILGKLDSMVYANALVPARTKASSIASRPLTMYHIPYQAQVPAAHTVQSTDVKHQLRQDIPIQNIDDTYLIQEVSKKYILIPKLTTPFLNSYLQHAQPICNDTIIEDGQQTINISKTSTAQQPYSNGNSDWKSKYEILNILKNEEKENKSLKFVPEKPLETLLNSTSEKVLSGGDNIVPQDIDCSTNAKEELPEKDNPDEIFNYEVRNDQDISNGLTIKLDPMVHVNTDNFVDTVANIGNKLQKTILDDSKHIEPNVINQSAEETIYVENKDDYNYIEPTDHTLVSEQMHYVEHLSAADPNLDQVEYNYTETGLPIPSGDLTQYTETLEPVHNTNIKLEENLGEPNFETLEQQNRSGNIKTEVYPEEQNAESSEVISANNLMKEMYNNPCKTDNRDKDFVDYEPVLDNFTSNKDIKLKSSHDSAREQTGTANPADTTVEQQTPSGTVPELDDQEAIDVVGIQDFNAEQREMFYSDHPVEGYEYQQGDANTNYQEYNKLETYQENEDYPQNENYPHNTNYYNGPVQQDVYPVDVDEDEEHLKLRYDQSYQQQYLDPYEKAYNKNQPEYQEFETDYHPVPTDHIEAIYDQKFCENPEQIEAAINKEEGINEPTHGAVSQAEENKTPDTK</sequence>
<name>A0A8S1AQ64_ARCPL</name>
<evidence type="ECO:0000313" key="3">
    <source>
        <dbReference type="Proteomes" id="UP000494256"/>
    </source>
</evidence>
<dbReference type="AlphaFoldDB" id="A0A8S1AQ64"/>